<accession>A0A6J5ZF66</accession>
<dbReference type="SMART" id="SM00448">
    <property type="entry name" value="REC"/>
    <property type="match status" value="1"/>
</dbReference>
<dbReference type="SUPFAM" id="SSF55874">
    <property type="entry name" value="ATPase domain of HSP90 chaperone/DNA topoisomerase II/histidine kinase"/>
    <property type="match status" value="1"/>
</dbReference>
<dbReference type="Pfam" id="PF01584">
    <property type="entry name" value="CheW"/>
    <property type="match status" value="1"/>
</dbReference>
<dbReference type="GO" id="GO:0000160">
    <property type="term" value="P:phosphorelay signal transduction system"/>
    <property type="evidence" value="ECO:0007669"/>
    <property type="project" value="InterPro"/>
</dbReference>
<dbReference type="InterPro" id="IPR001789">
    <property type="entry name" value="Sig_transdc_resp-reg_receiver"/>
</dbReference>
<dbReference type="PANTHER" id="PTHR43395:SF10">
    <property type="entry name" value="CHEMOTAXIS PROTEIN CHEA"/>
    <property type="match status" value="1"/>
</dbReference>
<evidence type="ECO:0000256" key="5">
    <source>
        <dbReference type="ARBA" id="ARBA00022777"/>
    </source>
</evidence>
<dbReference type="PROSITE" id="PS50110">
    <property type="entry name" value="RESPONSE_REGULATORY"/>
    <property type="match status" value="1"/>
</dbReference>
<dbReference type="InterPro" id="IPR036061">
    <property type="entry name" value="CheW-like_dom_sf"/>
</dbReference>
<keyword evidence="5" id="KW-0418">Kinase</keyword>
<dbReference type="FunFam" id="3.30.565.10:FF:000016">
    <property type="entry name" value="Chemotaxis protein CheA, putative"/>
    <property type="match status" value="1"/>
</dbReference>
<dbReference type="PROSITE" id="PS50109">
    <property type="entry name" value="HIS_KIN"/>
    <property type="match status" value="1"/>
</dbReference>
<feature type="domain" description="Response regulatory" evidence="7">
    <location>
        <begin position="386"/>
        <end position="502"/>
    </location>
</feature>
<organism evidence="8">
    <name type="scientific">freshwater metagenome</name>
    <dbReference type="NCBI Taxonomy" id="449393"/>
    <lineage>
        <taxon>unclassified sequences</taxon>
        <taxon>metagenomes</taxon>
        <taxon>ecological metagenomes</taxon>
    </lineage>
</organism>
<dbReference type="InterPro" id="IPR036890">
    <property type="entry name" value="HATPase_C_sf"/>
</dbReference>
<dbReference type="Gene3D" id="3.30.565.10">
    <property type="entry name" value="Histidine kinase-like ATPase, C-terminal domain"/>
    <property type="match status" value="1"/>
</dbReference>
<dbReference type="AlphaFoldDB" id="A0A6J5ZF66"/>
<dbReference type="PRINTS" id="PR00344">
    <property type="entry name" value="BCTRLSENSOR"/>
</dbReference>
<evidence type="ECO:0000313" key="8">
    <source>
        <dbReference type="EMBL" id="CAB4339988.1"/>
    </source>
</evidence>
<dbReference type="SMART" id="SM00387">
    <property type="entry name" value="HATPase_c"/>
    <property type="match status" value="1"/>
</dbReference>
<evidence type="ECO:0000256" key="3">
    <source>
        <dbReference type="ARBA" id="ARBA00022553"/>
    </source>
</evidence>
<sequence length="506" mass="53271">MRELESARVGIEHAAQELTGVAEAADLAARQYDSRAGAIRDATEQPLARLQRATRELSDDISQARTVPLSLAFDPLPRTVRDLARDLGREVQLELSGGEIDVDRAVLEVIRPALVHLIRNAVDHGIEPPAMRAAAGKPEQGTISVSAKARGSQLSIEMSDDGGGIDGDAVKSRAIELGLVDAKAAAAMEYDELIRFVLKPAFSTRDSVSEISGRGVGLDAVFEGLAAFQGSVEIESVPGKGSTFTLRAPLAIAAIECIVAQLGQDPIGVVLSDAVRIVSLEDCQAADDQVEVGGGPVPLVGPHVLAQLAPGGHQQARFAIAVEADARRIALPVDEVLSVLRLGTMPLPPPLPATEMVRSAAILPSGEILRLVDARALIATLPPAPRVLVAEDSTTQRERARRALSAAGYVVEVAEDGREALTALSEREFDALLTDFEMPRMDGIELIAELGERGMLDGLSVILWSASDNPTLPAAAAEAGADGFVEKGPEAEAAVLDAFRRLLSDS</sequence>
<evidence type="ECO:0000259" key="7">
    <source>
        <dbReference type="PROSITE" id="PS50110"/>
    </source>
</evidence>
<keyword evidence="4" id="KW-0808">Transferase</keyword>
<dbReference type="SUPFAM" id="SSF50341">
    <property type="entry name" value="CheW-like"/>
    <property type="match status" value="1"/>
</dbReference>
<dbReference type="SUPFAM" id="SSF52172">
    <property type="entry name" value="CheY-like"/>
    <property type="match status" value="1"/>
</dbReference>
<dbReference type="Pfam" id="PF00072">
    <property type="entry name" value="Response_reg"/>
    <property type="match status" value="1"/>
</dbReference>
<dbReference type="InterPro" id="IPR005467">
    <property type="entry name" value="His_kinase_dom"/>
</dbReference>
<keyword evidence="3" id="KW-0597">Phosphoprotein</keyword>
<dbReference type="GO" id="GO:0006935">
    <property type="term" value="P:chemotaxis"/>
    <property type="evidence" value="ECO:0007669"/>
    <property type="project" value="InterPro"/>
</dbReference>
<dbReference type="InterPro" id="IPR051315">
    <property type="entry name" value="Bact_Chemotaxis_CheA"/>
</dbReference>
<proteinExistence type="predicted"/>
<evidence type="ECO:0000259" key="6">
    <source>
        <dbReference type="PROSITE" id="PS50109"/>
    </source>
</evidence>
<dbReference type="InterPro" id="IPR011006">
    <property type="entry name" value="CheY-like_superfamily"/>
</dbReference>
<protein>
    <recommendedName>
        <fullName evidence="2">histidine kinase</fullName>
        <ecNumber evidence="2">2.7.13.3</ecNumber>
    </recommendedName>
</protein>
<dbReference type="Pfam" id="PF02518">
    <property type="entry name" value="HATPase_c"/>
    <property type="match status" value="1"/>
</dbReference>
<evidence type="ECO:0000256" key="4">
    <source>
        <dbReference type="ARBA" id="ARBA00022679"/>
    </source>
</evidence>
<dbReference type="InterPro" id="IPR003594">
    <property type="entry name" value="HATPase_dom"/>
</dbReference>
<dbReference type="EMBL" id="CAESAN010000029">
    <property type="protein sequence ID" value="CAB4339988.1"/>
    <property type="molecule type" value="Genomic_DNA"/>
</dbReference>
<dbReference type="Gene3D" id="3.40.50.2300">
    <property type="match status" value="1"/>
</dbReference>
<evidence type="ECO:0000256" key="2">
    <source>
        <dbReference type="ARBA" id="ARBA00012438"/>
    </source>
</evidence>
<name>A0A6J5ZF66_9ZZZZ</name>
<dbReference type="EC" id="2.7.13.3" evidence="2"/>
<reference evidence="8" key="1">
    <citation type="submission" date="2020-05" db="EMBL/GenBank/DDBJ databases">
        <authorList>
            <person name="Chiriac C."/>
            <person name="Salcher M."/>
            <person name="Ghai R."/>
            <person name="Kavagutti S V."/>
        </authorList>
    </citation>
    <scope>NUCLEOTIDE SEQUENCE</scope>
</reference>
<dbReference type="GO" id="GO:0004673">
    <property type="term" value="F:protein histidine kinase activity"/>
    <property type="evidence" value="ECO:0007669"/>
    <property type="project" value="UniProtKB-EC"/>
</dbReference>
<dbReference type="PANTHER" id="PTHR43395">
    <property type="entry name" value="SENSOR HISTIDINE KINASE CHEA"/>
    <property type="match status" value="1"/>
</dbReference>
<feature type="domain" description="Histidine kinase" evidence="6">
    <location>
        <begin position="1"/>
        <end position="252"/>
    </location>
</feature>
<evidence type="ECO:0000256" key="1">
    <source>
        <dbReference type="ARBA" id="ARBA00000085"/>
    </source>
</evidence>
<dbReference type="InterPro" id="IPR004358">
    <property type="entry name" value="Sig_transdc_His_kin-like_C"/>
</dbReference>
<dbReference type="InterPro" id="IPR002545">
    <property type="entry name" value="CheW-lke_dom"/>
</dbReference>
<gene>
    <name evidence="8" type="ORF">UFOPK3547_00490</name>
</gene>
<dbReference type="CDD" id="cd17546">
    <property type="entry name" value="REC_hyHK_CKI1_RcsC-like"/>
    <property type="match status" value="1"/>
</dbReference>
<comment type="catalytic activity">
    <reaction evidence="1">
        <text>ATP + protein L-histidine = ADP + protein N-phospho-L-histidine.</text>
        <dbReference type="EC" id="2.7.13.3"/>
    </reaction>
</comment>